<dbReference type="RefSeq" id="WP_126149752.1">
    <property type="nucleotide sequence ID" value="NZ_JBHTMH010000001.1"/>
</dbReference>
<dbReference type="Pfam" id="PF00126">
    <property type="entry name" value="HTH_1"/>
    <property type="match status" value="1"/>
</dbReference>
<keyword evidence="3" id="KW-1185">Reference proteome</keyword>
<dbReference type="OrthoDB" id="9800709at2"/>
<dbReference type="InterPro" id="IPR036390">
    <property type="entry name" value="WH_DNA-bd_sf"/>
</dbReference>
<evidence type="ECO:0000313" key="3">
    <source>
        <dbReference type="Proteomes" id="UP000268844"/>
    </source>
</evidence>
<dbReference type="SUPFAM" id="SSF46785">
    <property type="entry name" value="Winged helix' DNA-binding domain"/>
    <property type="match status" value="1"/>
</dbReference>
<dbReference type="PANTHER" id="PTHR30432">
    <property type="entry name" value="TRANSCRIPTIONAL REGULATOR MODE"/>
    <property type="match status" value="1"/>
</dbReference>
<evidence type="ECO:0000259" key="1">
    <source>
        <dbReference type="Pfam" id="PF00126"/>
    </source>
</evidence>
<reference evidence="2 3" key="1">
    <citation type="submission" date="2018-12" db="EMBL/GenBank/DDBJ databases">
        <authorList>
            <person name="Criscuolo A."/>
        </authorList>
    </citation>
    <scope>NUCLEOTIDE SEQUENCE [LARGE SCALE GENOMIC DNA]</scope>
    <source>
        <strain evidence="2">ACIP1116281</strain>
    </source>
</reference>
<accession>A0A3S4GGS1</accession>
<evidence type="ECO:0000313" key="2">
    <source>
        <dbReference type="EMBL" id="VDS04160.1"/>
    </source>
</evidence>
<dbReference type="InterPro" id="IPR051815">
    <property type="entry name" value="Molybdate_resp_trans_reg"/>
</dbReference>
<dbReference type="InterPro" id="IPR000847">
    <property type="entry name" value="LysR_HTH_N"/>
</dbReference>
<gene>
    <name evidence="2" type="primary">mopB</name>
    <name evidence="2" type="ORF">DEVEQU_01291</name>
</gene>
<dbReference type="EMBL" id="UZWD01000020">
    <property type="protein sequence ID" value="VDS04160.1"/>
    <property type="molecule type" value="Genomic_DNA"/>
</dbReference>
<dbReference type="Gene3D" id="1.10.10.10">
    <property type="entry name" value="Winged helix-like DNA-binding domain superfamily/Winged helix DNA-binding domain"/>
    <property type="match status" value="1"/>
</dbReference>
<organism evidence="2 3">
    <name type="scientific">Devosia equisanguinis</name>
    <dbReference type="NCBI Taxonomy" id="2490941"/>
    <lineage>
        <taxon>Bacteria</taxon>
        <taxon>Pseudomonadati</taxon>
        <taxon>Pseudomonadota</taxon>
        <taxon>Alphaproteobacteria</taxon>
        <taxon>Hyphomicrobiales</taxon>
        <taxon>Devosiaceae</taxon>
        <taxon>Devosia</taxon>
    </lineage>
</organism>
<dbReference type="InterPro" id="IPR036388">
    <property type="entry name" value="WH-like_DNA-bd_sf"/>
</dbReference>
<protein>
    <submittedName>
        <fullName evidence="2">Molybdenum-pterin-binding protein MopB</fullName>
    </submittedName>
</protein>
<name>A0A3S4GGS1_9HYPH</name>
<dbReference type="AlphaFoldDB" id="A0A3S4GGS1"/>
<dbReference type="Proteomes" id="UP000268844">
    <property type="component" value="Unassembled WGS sequence"/>
</dbReference>
<proteinExistence type="predicted"/>
<dbReference type="PANTHER" id="PTHR30432:SF1">
    <property type="entry name" value="DNA-BINDING TRANSCRIPTIONAL DUAL REGULATOR MODE"/>
    <property type="match status" value="1"/>
</dbReference>
<dbReference type="GO" id="GO:0003700">
    <property type="term" value="F:DNA-binding transcription factor activity"/>
    <property type="evidence" value="ECO:0007669"/>
    <property type="project" value="InterPro"/>
</dbReference>
<feature type="domain" description="HTH lysR-type" evidence="1">
    <location>
        <begin position="41"/>
        <end position="97"/>
    </location>
</feature>
<sequence length="127" mass="13049">MDPKAPLSPEKIVPDTGLGHLRVVLSDTAYIGPGRADLLDGITRTGSIAAAGKAMGMSYKRAWSLVQALNDGFGAPLVLSSRGGATQGGAVLTPLGQAVLAHYRAMQAKTEAAIAEDIAALRALLVR</sequence>